<dbReference type="SUPFAM" id="SSF53850">
    <property type="entry name" value="Periplasmic binding protein-like II"/>
    <property type="match status" value="1"/>
</dbReference>
<dbReference type="InterPro" id="IPR035906">
    <property type="entry name" value="MetI-like_sf"/>
</dbReference>
<keyword evidence="4 7" id="KW-0812">Transmembrane</keyword>
<evidence type="ECO:0000256" key="5">
    <source>
        <dbReference type="ARBA" id="ARBA00022989"/>
    </source>
</evidence>
<evidence type="ECO:0000313" key="10">
    <source>
        <dbReference type="Proteomes" id="UP000244240"/>
    </source>
</evidence>
<dbReference type="EMBL" id="QBKR01000006">
    <property type="protein sequence ID" value="PTX61828.1"/>
    <property type="molecule type" value="Genomic_DNA"/>
</dbReference>
<dbReference type="InterPro" id="IPR051393">
    <property type="entry name" value="ABC_transporter_permease"/>
</dbReference>
<feature type="transmembrane region" description="Helical" evidence="7">
    <location>
        <begin position="226"/>
        <end position="247"/>
    </location>
</feature>
<evidence type="ECO:0000256" key="2">
    <source>
        <dbReference type="ARBA" id="ARBA00022448"/>
    </source>
</evidence>
<dbReference type="PANTHER" id="PTHR30193:SF37">
    <property type="entry name" value="INNER MEMBRANE ABC TRANSPORTER PERMEASE PROTEIN YCJO"/>
    <property type="match status" value="1"/>
</dbReference>
<accession>A0A2T6C0J2</accession>
<protein>
    <submittedName>
        <fullName evidence="9">Extracellular solute-binding protein</fullName>
    </submittedName>
</protein>
<keyword evidence="2 7" id="KW-0813">Transport</keyword>
<dbReference type="Pfam" id="PF13416">
    <property type="entry name" value="SBP_bac_8"/>
    <property type="match status" value="1"/>
</dbReference>
<feature type="transmembrane region" description="Helical" evidence="7">
    <location>
        <begin position="274"/>
        <end position="296"/>
    </location>
</feature>
<dbReference type="GO" id="GO:0055085">
    <property type="term" value="P:transmembrane transport"/>
    <property type="evidence" value="ECO:0007669"/>
    <property type="project" value="InterPro"/>
</dbReference>
<dbReference type="OrthoDB" id="9769685at2"/>
<evidence type="ECO:0000256" key="6">
    <source>
        <dbReference type="ARBA" id="ARBA00023136"/>
    </source>
</evidence>
<dbReference type="Pfam" id="PF00528">
    <property type="entry name" value="BPD_transp_1"/>
    <property type="match status" value="1"/>
</dbReference>
<keyword evidence="3" id="KW-1003">Cell membrane</keyword>
<evidence type="ECO:0000256" key="3">
    <source>
        <dbReference type="ARBA" id="ARBA00022475"/>
    </source>
</evidence>
<dbReference type="GO" id="GO:0005886">
    <property type="term" value="C:plasma membrane"/>
    <property type="evidence" value="ECO:0007669"/>
    <property type="project" value="UniProtKB-SubCell"/>
</dbReference>
<dbReference type="AlphaFoldDB" id="A0A2T6C0J2"/>
<reference evidence="9 10" key="1">
    <citation type="submission" date="2018-04" db="EMBL/GenBank/DDBJ databases">
        <title>Genomic Encyclopedia of Archaeal and Bacterial Type Strains, Phase II (KMG-II): from individual species to whole genera.</title>
        <authorList>
            <person name="Goeker M."/>
        </authorList>
    </citation>
    <scope>NUCLEOTIDE SEQUENCE [LARGE SCALE GENOMIC DNA]</scope>
    <source>
        <strain evidence="9 10">DSM 45787</strain>
    </source>
</reference>
<evidence type="ECO:0000259" key="8">
    <source>
        <dbReference type="PROSITE" id="PS50928"/>
    </source>
</evidence>
<sequence length="306" mass="34006">MNAFPNIMAFVAADLPVLNKDKTKAVFNSPKHVEFVQQYVEGYKNGAIATGVIGKEERELPQNMKNEQIAISTMVGAFHLTDYEKNAPDVYKEVKVIPAVQYEGGVNPIKGIQTFVVPKGSEHPKEAADLALFVTNPENQLEFCKKVPIFPSTVETMKDPFFTDFQVKTKGDQARKIMIESMEDLVLDNLGIPQSVPQELIEAARIDGAGRIRIVWNVIVPLLRPFIAVCLILSSMGAMQVFASIYMMTDGGPLNSTINLTYYVYEEAFTRLDMGYATAMGMVLWLIMVVLSAIHYRLTKGGEAIQ</sequence>
<dbReference type="SUPFAM" id="SSF161098">
    <property type="entry name" value="MetI-like"/>
    <property type="match status" value="1"/>
</dbReference>
<proteinExistence type="inferred from homology"/>
<dbReference type="Proteomes" id="UP000244240">
    <property type="component" value="Unassembled WGS sequence"/>
</dbReference>
<dbReference type="Gene3D" id="1.10.3720.10">
    <property type="entry name" value="MetI-like"/>
    <property type="match status" value="1"/>
</dbReference>
<comment type="subcellular location">
    <subcellularLocation>
        <location evidence="1 7">Cell membrane</location>
        <topology evidence="1 7">Multi-pass membrane protein</topology>
    </subcellularLocation>
</comment>
<evidence type="ECO:0000256" key="7">
    <source>
        <dbReference type="RuleBase" id="RU363032"/>
    </source>
</evidence>
<dbReference type="PANTHER" id="PTHR30193">
    <property type="entry name" value="ABC TRANSPORTER PERMEASE PROTEIN"/>
    <property type="match status" value="1"/>
</dbReference>
<dbReference type="InterPro" id="IPR006059">
    <property type="entry name" value="SBP"/>
</dbReference>
<name>A0A2T6C0J2_9BACL</name>
<evidence type="ECO:0000256" key="4">
    <source>
        <dbReference type="ARBA" id="ARBA00022692"/>
    </source>
</evidence>
<comment type="caution">
    <text evidence="9">The sequence shown here is derived from an EMBL/GenBank/DDBJ whole genome shotgun (WGS) entry which is preliminary data.</text>
</comment>
<dbReference type="InterPro" id="IPR000515">
    <property type="entry name" value="MetI-like"/>
</dbReference>
<feature type="domain" description="ABC transmembrane type-1" evidence="8">
    <location>
        <begin position="1"/>
        <end position="295"/>
    </location>
</feature>
<keyword evidence="5 7" id="KW-1133">Transmembrane helix</keyword>
<dbReference type="Gene3D" id="3.40.190.10">
    <property type="entry name" value="Periplasmic binding protein-like II"/>
    <property type="match status" value="2"/>
</dbReference>
<dbReference type="CDD" id="cd06261">
    <property type="entry name" value="TM_PBP2"/>
    <property type="match status" value="1"/>
</dbReference>
<keyword evidence="6 7" id="KW-0472">Membrane</keyword>
<dbReference type="PROSITE" id="PS50928">
    <property type="entry name" value="ABC_TM1"/>
    <property type="match status" value="1"/>
</dbReference>
<keyword evidence="10" id="KW-1185">Reference proteome</keyword>
<evidence type="ECO:0000256" key="1">
    <source>
        <dbReference type="ARBA" id="ARBA00004651"/>
    </source>
</evidence>
<organism evidence="9 10">
    <name type="scientific">Melghirimyces profundicolus</name>
    <dbReference type="NCBI Taxonomy" id="1242148"/>
    <lineage>
        <taxon>Bacteria</taxon>
        <taxon>Bacillati</taxon>
        <taxon>Bacillota</taxon>
        <taxon>Bacilli</taxon>
        <taxon>Bacillales</taxon>
        <taxon>Thermoactinomycetaceae</taxon>
        <taxon>Melghirimyces</taxon>
    </lineage>
</organism>
<evidence type="ECO:0000313" key="9">
    <source>
        <dbReference type="EMBL" id="PTX61828.1"/>
    </source>
</evidence>
<gene>
    <name evidence="9" type="ORF">C8P63_10680</name>
</gene>
<comment type="similarity">
    <text evidence="7">Belongs to the binding-protein-dependent transport system permease family.</text>
</comment>